<evidence type="ECO:0000313" key="2">
    <source>
        <dbReference type="Proteomes" id="UP000539372"/>
    </source>
</evidence>
<name>A0A7Y0E2F7_9PROT</name>
<comment type="caution">
    <text evidence="1">The sequence shown here is derived from an EMBL/GenBank/DDBJ whole genome shotgun (WGS) entry which is preliminary data.</text>
</comment>
<protein>
    <submittedName>
        <fullName evidence="1">Helix-turn-helix domain-containing protein</fullName>
    </submittedName>
</protein>
<dbReference type="RefSeq" id="WP_169626356.1">
    <property type="nucleotide sequence ID" value="NZ_JABBNT010000005.1"/>
</dbReference>
<dbReference type="Proteomes" id="UP000539372">
    <property type="component" value="Unassembled WGS sequence"/>
</dbReference>
<keyword evidence="2" id="KW-1185">Reference proteome</keyword>
<proteinExistence type="predicted"/>
<dbReference type="AlphaFoldDB" id="A0A7Y0E2F7"/>
<evidence type="ECO:0000313" key="1">
    <source>
        <dbReference type="EMBL" id="NMM45956.1"/>
    </source>
</evidence>
<sequence length="61" mass="6753">MLVSIPEARRQLGGIGNTLFYELVNNRDVPIHLVKIGRRSMVRQSDLESYIATLPAGDEAA</sequence>
<reference evidence="1 2" key="1">
    <citation type="submission" date="2020-04" db="EMBL/GenBank/DDBJ databases">
        <title>Rhodospirillaceae bacterium KN72 isolated from deep sea.</title>
        <authorList>
            <person name="Zhang D.-C."/>
        </authorList>
    </citation>
    <scope>NUCLEOTIDE SEQUENCE [LARGE SCALE GENOMIC DNA]</scope>
    <source>
        <strain evidence="1 2">KN72</strain>
    </source>
</reference>
<dbReference type="EMBL" id="JABBNT010000005">
    <property type="protein sequence ID" value="NMM45956.1"/>
    <property type="molecule type" value="Genomic_DNA"/>
</dbReference>
<accession>A0A7Y0E2F7</accession>
<gene>
    <name evidence="1" type="ORF">HH303_15770</name>
</gene>
<organism evidence="1 2">
    <name type="scientific">Pacificispira spongiicola</name>
    <dbReference type="NCBI Taxonomy" id="2729598"/>
    <lineage>
        <taxon>Bacteria</taxon>
        <taxon>Pseudomonadati</taxon>
        <taxon>Pseudomonadota</taxon>
        <taxon>Alphaproteobacteria</taxon>
        <taxon>Rhodospirillales</taxon>
        <taxon>Rhodospirillaceae</taxon>
        <taxon>Pacificispira</taxon>
    </lineage>
</organism>